<organism evidence="1 2">
    <name type="scientific">Tenggerimyces flavus</name>
    <dbReference type="NCBI Taxonomy" id="1708749"/>
    <lineage>
        <taxon>Bacteria</taxon>
        <taxon>Bacillati</taxon>
        <taxon>Actinomycetota</taxon>
        <taxon>Actinomycetes</taxon>
        <taxon>Propionibacteriales</taxon>
        <taxon>Nocardioidaceae</taxon>
        <taxon>Tenggerimyces</taxon>
    </lineage>
</organism>
<comment type="caution">
    <text evidence="1">The sequence shown here is derived from an EMBL/GenBank/DDBJ whole genome shotgun (WGS) entry which is preliminary data.</text>
</comment>
<dbReference type="EMBL" id="JBHRZH010000001">
    <property type="protein sequence ID" value="MFC3759315.1"/>
    <property type="molecule type" value="Genomic_DNA"/>
</dbReference>
<gene>
    <name evidence="1" type="ORF">ACFOUW_00555</name>
</gene>
<dbReference type="Proteomes" id="UP001595699">
    <property type="component" value="Unassembled WGS sequence"/>
</dbReference>
<reference evidence="2" key="1">
    <citation type="journal article" date="2019" name="Int. J. Syst. Evol. Microbiol.">
        <title>The Global Catalogue of Microorganisms (GCM) 10K type strain sequencing project: providing services to taxonomists for standard genome sequencing and annotation.</title>
        <authorList>
            <consortium name="The Broad Institute Genomics Platform"/>
            <consortium name="The Broad Institute Genome Sequencing Center for Infectious Disease"/>
            <person name="Wu L."/>
            <person name="Ma J."/>
        </authorList>
    </citation>
    <scope>NUCLEOTIDE SEQUENCE [LARGE SCALE GENOMIC DNA]</scope>
    <source>
        <strain evidence="2">CGMCC 4.7241</strain>
    </source>
</reference>
<evidence type="ECO:0000313" key="2">
    <source>
        <dbReference type="Proteomes" id="UP001595699"/>
    </source>
</evidence>
<protein>
    <recommendedName>
        <fullName evidence="3">PsbP C-terminal domain-containing protein</fullName>
    </recommendedName>
</protein>
<evidence type="ECO:0000313" key="1">
    <source>
        <dbReference type="EMBL" id="MFC3759315.1"/>
    </source>
</evidence>
<evidence type="ECO:0008006" key="3">
    <source>
        <dbReference type="Google" id="ProtNLM"/>
    </source>
</evidence>
<sequence>MTRRVVVLVLAAALASGLVIGVSGGVYGVRDLLGALGIPFLSSPPAQDASYVEVEPPLQTVAFTFTGKHLDGSGRGTVDVQIPDGWRELVKAELWRDFHDPSEELNLRIRADLPEKTPEEAAAAHQEKNSGLPNYQLLSSEWVDLGPDFPPTYEVRYSYTDKGRIRYVIETFFGEKKVFLVGGYYWEGQEDRITEPMYEATRTLDYTARR</sequence>
<name>A0ABV7Y6N5_9ACTN</name>
<dbReference type="RefSeq" id="WP_205122283.1">
    <property type="nucleotide sequence ID" value="NZ_JAFBCM010000001.1"/>
</dbReference>
<proteinExistence type="predicted"/>
<accession>A0ABV7Y6N5</accession>
<keyword evidence="2" id="KW-1185">Reference proteome</keyword>